<comment type="caution">
    <text evidence="1">The sequence shown here is derived from an EMBL/GenBank/DDBJ whole genome shotgun (WGS) entry which is preliminary data.</text>
</comment>
<gene>
    <name evidence="1" type="ORF">SDC9_127368</name>
</gene>
<evidence type="ECO:0000313" key="1">
    <source>
        <dbReference type="EMBL" id="MPM80321.1"/>
    </source>
</evidence>
<dbReference type="AlphaFoldDB" id="A0A645CTT6"/>
<accession>A0A645CTT6</accession>
<name>A0A645CTT6_9ZZZZ</name>
<proteinExistence type="predicted"/>
<reference evidence="1" key="1">
    <citation type="submission" date="2019-08" db="EMBL/GenBank/DDBJ databases">
        <authorList>
            <person name="Kucharzyk K."/>
            <person name="Murdoch R.W."/>
            <person name="Higgins S."/>
            <person name="Loffler F."/>
        </authorList>
    </citation>
    <scope>NUCLEOTIDE SEQUENCE</scope>
</reference>
<organism evidence="1">
    <name type="scientific">bioreactor metagenome</name>
    <dbReference type="NCBI Taxonomy" id="1076179"/>
    <lineage>
        <taxon>unclassified sequences</taxon>
        <taxon>metagenomes</taxon>
        <taxon>ecological metagenomes</taxon>
    </lineage>
</organism>
<sequence>MDWQLIIHDFLEDMAEELLHEGEHIIALDKAHLQVELGELKLTVAAGILIAVTACDLEVLVHSSDHQNLLEELGALGKGIELSGIDAAGNQKVTGALGGALDHGRGLNLVEVLRGKVLAAGEDEVMA</sequence>
<dbReference type="EMBL" id="VSSQ01029970">
    <property type="protein sequence ID" value="MPM80321.1"/>
    <property type="molecule type" value="Genomic_DNA"/>
</dbReference>
<protein>
    <submittedName>
        <fullName evidence="1">Uncharacterized protein</fullName>
    </submittedName>
</protein>